<feature type="domain" description="Methyltransferase small" evidence="6">
    <location>
        <begin position="104"/>
        <end position="192"/>
    </location>
</feature>
<dbReference type="InterPro" id="IPR002052">
    <property type="entry name" value="DNA_methylase_N6_adenine_CS"/>
</dbReference>
<evidence type="ECO:0000313" key="9">
    <source>
        <dbReference type="Proteomes" id="UP000002222"/>
    </source>
</evidence>
<dbReference type="NCBIfam" id="TIGR03534">
    <property type="entry name" value="RF_mod_PrmC"/>
    <property type="match status" value="1"/>
</dbReference>
<dbReference type="KEGG" id="sdl:Sdel_1430"/>
<evidence type="ECO:0000256" key="1">
    <source>
        <dbReference type="ARBA" id="ARBA00012771"/>
    </source>
</evidence>
<evidence type="ECO:0000256" key="2">
    <source>
        <dbReference type="ARBA" id="ARBA00022603"/>
    </source>
</evidence>
<keyword evidence="9" id="KW-1185">Reference proteome</keyword>
<dbReference type="HOGENOM" id="CLU_018398_3_2_7"/>
<dbReference type="Proteomes" id="UP000002222">
    <property type="component" value="Chromosome"/>
</dbReference>
<dbReference type="Gene3D" id="1.10.8.10">
    <property type="entry name" value="DNA helicase RuvA subunit, C-terminal domain"/>
    <property type="match status" value="1"/>
</dbReference>
<dbReference type="InterPro" id="IPR040758">
    <property type="entry name" value="PrmC_N"/>
</dbReference>
<reference evidence="8 9" key="2">
    <citation type="journal article" date="2010" name="Stand. Genomic Sci.">
        <title>Complete genome sequence of Sulfurospirillum deleyianum type strain (5175).</title>
        <authorList>
            <person name="Sikorski J."/>
            <person name="Lapidus A."/>
            <person name="Copeland A."/>
            <person name="Glavina Del Rio T."/>
            <person name="Nolan M."/>
            <person name="Lucas S."/>
            <person name="Chen F."/>
            <person name="Tice H."/>
            <person name="Cheng J.F."/>
            <person name="Saunders E."/>
            <person name="Bruce D."/>
            <person name="Goodwin L."/>
            <person name="Pitluck S."/>
            <person name="Ovchinnikova G."/>
            <person name="Pati A."/>
            <person name="Ivanova N."/>
            <person name="Mavromatis K."/>
            <person name="Chen A."/>
            <person name="Palaniappan K."/>
            <person name="Chain P."/>
            <person name="Land M."/>
            <person name="Hauser L."/>
            <person name="Chang Y.J."/>
            <person name="Jeffries C.D."/>
            <person name="Brettin T."/>
            <person name="Detter J.C."/>
            <person name="Han C."/>
            <person name="Rohde M."/>
            <person name="Lang E."/>
            <person name="Spring S."/>
            <person name="Goker M."/>
            <person name="Bristow J."/>
            <person name="Eisen J.A."/>
            <person name="Markowitz V."/>
            <person name="Hugenholtz P."/>
            <person name="Kyrpides N.C."/>
            <person name="Klenk H.P."/>
        </authorList>
    </citation>
    <scope>NUCLEOTIDE SEQUENCE [LARGE SCALE GENOMIC DNA]</scope>
    <source>
        <strain evidence="9">ATCC 51133 / DSM 6946 / 5175</strain>
    </source>
</reference>
<dbReference type="EC" id="2.1.1.297" evidence="1"/>
<dbReference type="eggNOG" id="COG2890">
    <property type="taxonomic scope" value="Bacteria"/>
</dbReference>
<dbReference type="GO" id="GO:0102559">
    <property type="term" value="F:peptide chain release factor N(5)-glutamine methyltransferase activity"/>
    <property type="evidence" value="ECO:0007669"/>
    <property type="project" value="UniProtKB-EC"/>
</dbReference>
<accession>D1B2X8</accession>
<dbReference type="EMBL" id="CP001816">
    <property type="protein sequence ID" value="ACZ12448.1"/>
    <property type="molecule type" value="Genomic_DNA"/>
</dbReference>
<dbReference type="STRING" id="525898.Sdel_1430"/>
<organism evidence="8 9">
    <name type="scientific">Sulfurospirillum deleyianum (strain ATCC 51133 / DSM 6946 / 5175)</name>
    <dbReference type="NCBI Taxonomy" id="525898"/>
    <lineage>
        <taxon>Bacteria</taxon>
        <taxon>Pseudomonadati</taxon>
        <taxon>Campylobacterota</taxon>
        <taxon>Epsilonproteobacteria</taxon>
        <taxon>Campylobacterales</taxon>
        <taxon>Sulfurospirillaceae</taxon>
        <taxon>Sulfurospirillum</taxon>
    </lineage>
</organism>
<dbReference type="OrthoDB" id="9800643at2"/>
<dbReference type="InterPro" id="IPR050320">
    <property type="entry name" value="N5-glutamine_MTase"/>
</dbReference>
<dbReference type="GO" id="GO:0032259">
    <property type="term" value="P:methylation"/>
    <property type="evidence" value="ECO:0007669"/>
    <property type="project" value="UniProtKB-KW"/>
</dbReference>
<dbReference type="InterPro" id="IPR029063">
    <property type="entry name" value="SAM-dependent_MTases_sf"/>
</dbReference>
<keyword evidence="4" id="KW-0949">S-adenosyl-L-methionine</keyword>
<dbReference type="NCBIfam" id="TIGR00536">
    <property type="entry name" value="hemK_fam"/>
    <property type="match status" value="1"/>
</dbReference>
<feature type="domain" description="Release factor glutamine methyltransferase N-terminal" evidence="7">
    <location>
        <begin position="5"/>
        <end position="72"/>
    </location>
</feature>
<dbReference type="GO" id="GO:0003676">
    <property type="term" value="F:nucleic acid binding"/>
    <property type="evidence" value="ECO:0007669"/>
    <property type="project" value="InterPro"/>
</dbReference>
<evidence type="ECO:0000313" key="8">
    <source>
        <dbReference type="EMBL" id="ACZ12448.1"/>
    </source>
</evidence>
<dbReference type="RefSeq" id="WP_012857199.1">
    <property type="nucleotide sequence ID" value="NC_013512.1"/>
</dbReference>
<keyword evidence="2 8" id="KW-0489">Methyltransferase</keyword>
<evidence type="ECO:0000259" key="6">
    <source>
        <dbReference type="Pfam" id="PF05175"/>
    </source>
</evidence>
<dbReference type="PROSITE" id="PS00092">
    <property type="entry name" value="N6_MTASE"/>
    <property type="match status" value="1"/>
</dbReference>
<dbReference type="InterPro" id="IPR004556">
    <property type="entry name" value="HemK-like"/>
</dbReference>
<protein>
    <recommendedName>
        <fullName evidence="1">peptide chain release factor N(5)-glutamine methyltransferase</fullName>
        <ecNumber evidence="1">2.1.1.297</ecNumber>
    </recommendedName>
</protein>
<dbReference type="InterPro" id="IPR007848">
    <property type="entry name" value="Small_mtfrase_dom"/>
</dbReference>
<dbReference type="Pfam" id="PF05175">
    <property type="entry name" value="MTS"/>
    <property type="match status" value="1"/>
</dbReference>
<dbReference type="SUPFAM" id="SSF53335">
    <property type="entry name" value="S-adenosyl-L-methionine-dependent methyltransferases"/>
    <property type="match status" value="1"/>
</dbReference>
<sequence precursor="true">MKIKEILQMGAECLKEVTPIPQKEAMLLLGEMLQKEMSWLVAHSDDEMMPNEWWHSALKRRARYEPLEYILGRASFYDREFEVDARVLIPRPETEILVDKAVELAKTLPKEAHIVEIGCGSGIISIMLALMLPDVKITAVDISNEALHVSQKNAVKHGVSKRIAFVQGSYLDGVSEPIDMIVSNPPYIANHEALEENLSYEPSLALFGGVRGDEMLCHIMDLFCERKVKVLACEMGYDQRYAIMDYAKQKDLVVDFYQDLAGLDRGFWIKEKR</sequence>
<dbReference type="Pfam" id="PF17827">
    <property type="entry name" value="PrmC_N"/>
    <property type="match status" value="1"/>
</dbReference>
<dbReference type="AlphaFoldDB" id="D1B2X8"/>
<dbReference type="Gene3D" id="3.40.50.150">
    <property type="entry name" value="Vaccinia Virus protein VP39"/>
    <property type="match status" value="1"/>
</dbReference>
<dbReference type="CDD" id="cd02440">
    <property type="entry name" value="AdoMet_MTases"/>
    <property type="match status" value="1"/>
</dbReference>
<reference evidence="9" key="1">
    <citation type="submission" date="2009-11" db="EMBL/GenBank/DDBJ databases">
        <title>The complete genome of Sulfurospirillum deleyianum DSM 6946.</title>
        <authorList>
            <consortium name="US DOE Joint Genome Institute (JGI-PGF)"/>
            <person name="Lucas S."/>
            <person name="Copeland A."/>
            <person name="Lapidus A."/>
            <person name="Glavina del Rio T."/>
            <person name="Dalin E."/>
            <person name="Tice H."/>
            <person name="Bruce D."/>
            <person name="Goodwin L."/>
            <person name="Pitluck S."/>
            <person name="Kyrpides N."/>
            <person name="Mavromatis K."/>
            <person name="Ivanova N."/>
            <person name="Ovchinnikova G."/>
            <person name="Munk A.C."/>
            <person name="Lu M."/>
            <person name="Brettin T."/>
            <person name="Detter J.C."/>
            <person name="Han C."/>
            <person name="Tapia R."/>
            <person name="Larimer F."/>
            <person name="Land M."/>
            <person name="Hauser L."/>
            <person name="Markowitz V."/>
            <person name="Cheng J.F."/>
            <person name="Hugenholtz P."/>
            <person name="Woyke T."/>
            <person name="Wu D."/>
            <person name="Aumann P."/>
            <person name="Schneider S."/>
            <person name="Lang E."/>
            <person name="Spring S."/>
            <person name="Klenk H.P."/>
            <person name="Eisen J.A."/>
        </authorList>
    </citation>
    <scope>NUCLEOTIDE SEQUENCE [LARGE SCALE GENOMIC DNA]</scope>
    <source>
        <strain evidence="9">ATCC 51133 / DSM 6946 / 5175</strain>
    </source>
</reference>
<dbReference type="PANTHER" id="PTHR18895:SF74">
    <property type="entry name" value="MTRF1L RELEASE FACTOR GLUTAMINE METHYLTRANSFERASE"/>
    <property type="match status" value="1"/>
</dbReference>
<name>D1B2X8_SULD5</name>
<comment type="catalytic activity">
    <reaction evidence="5">
        <text>L-glutaminyl-[peptide chain release factor] + S-adenosyl-L-methionine = N(5)-methyl-L-glutaminyl-[peptide chain release factor] + S-adenosyl-L-homocysteine + H(+)</text>
        <dbReference type="Rhea" id="RHEA:42896"/>
        <dbReference type="Rhea" id="RHEA-COMP:10271"/>
        <dbReference type="Rhea" id="RHEA-COMP:10272"/>
        <dbReference type="ChEBI" id="CHEBI:15378"/>
        <dbReference type="ChEBI" id="CHEBI:30011"/>
        <dbReference type="ChEBI" id="CHEBI:57856"/>
        <dbReference type="ChEBI" id="CHEBI:59789"/>
        <dbReference type="ChEBI" id="CHEBI:61891"/>
        <dbReference type="EC" id="2.1.1.297"/>
    </reaction>
</comment>
<evidence type="ECO:0000256" key="4">
    <source>
        <dbReference type="ARBA" id="ARBA00022691"/>
    </source>
</evidence>
<evidence type="ECO:0000256" key="5">
    <source>
        <dbReference type="ARBA" id="ARBA00048391"/>
    </source>
</evidence>
<keyword evidence="3" id="KW-0808">Transferase</keyword>
<proteinExistence type="predicted"/>
<dbReference type="PANTHER" id="PTHR18895">
    <property type="entry name" value="HEMK METHYLTRANSFERASE"/>
    <property type="match status" value="1"/>
</dbReference>
<dbReference type="InterPro" id="IPR019874">
    <property type="entry name" value="RF_methyltr_PrmC"/>
</dbReference>
<gene>
    <name evidence="8" type="ordered locus">Sdel_1430</name>
</gene>
<evidence type="ECO:0000259" key="7">
    <source>
        <dbReference type="Pfam" id="PF17827"/>
    </source>
</evidence>
<evidence type="ECO:0000256" key="3">
    <source>
        <dbReference type="ARBA" id="ARBA00022679"/>
    </source>
</evidence>